<dbReference type="AlphaFoldDB" id="A0A1A7BMD9"/>
<comment type="caution">
    <text evidence="3">The sequence shown here is derived from an EMBL/GenBank/DDBJ whole genome shotgun (WGS) entry which is preliminary data.</text>
</comment>
<dbReference type="Pfam" id="PF01497">
    <property type="entry name" value="Peripla_BP_2"/>
    <property type="match status" value="1"/>
</dbReference>
<dbReference type="STRING" id="1300349.I603_0451"/>
<evidence type="ECO:0000313" key="4">
    <source>
        <dbReference type="Proteomes" id="UP000092484"/>
    </source>
</evidence>
<protein>
    <submittedName>
        <fullName evidence="3">Putative ABC-type cobalamin/Fe3+-siderophores transport system, periplasmic component</fullName>
    </submittedName>
</protein>
<feature type="signal peptide" evidence="1">
    <location>
        <begin position="1"/>
        <end position="33"/>
    </location>
</feature>
<evidence type="ECO:0000313" key="3">
    <source>
        <dbReference type="EMBL" id="OBV12320.1"/>
    </source>
</evidence>
<dbReference type="Proteomes" id="UP000092484">
    <property type="component" value="Unassembled WGS sequence"/>
</dbReference>
<gene>
    <name evidence="3" type="ORF">I603_0451</name>
</gene>
<keyword evidence="1" id="KW-0732">Signal</keyword>
<feature type="domain" description="Fe/B12 periplasmic-binding" evidence="2">
    <location>
        <begin position="44"/>
        <end position="234"/>
    </location>
</feature>
<dbReference type="EMBL" id="LZYB01000001">
    <property type="protein sequence ID" value="OBV12320.1"/>
    <property type="molecule type" value="Genomic_DNA"/>
</dbReference>
<evidence type="ECO:0000259" key="2">
    <source>
        <dbReference type="Pfam" id="PF01497"/>
    </source>
</evidence>
<dbReference type="PROSITE" id="PS51257">
    <property type="entry name" value="PROKAR_LIPOPROTEIN"/>
    <property type="match status" value="1"/>
</dbReference>
<dbReference type="InterPro" id="IPR002491">
    <property type="entry name" value="ABC_transptr_periplasmic_BD"/>
</dbReference>
<sequence>MARDRDKTGTGHAPGGLAALLALLAAACAPAPASGGADTGGPTIVSLNPCLDAILVEVAPQQVMALSHYSRDPGSSSIPPEVAAHYEVTGGAAEEVIALAPDLVLASVFLPQPTRAALERAGLRVATFGSPTSIAESAAQVREVAALAGRESEGERLVRDMEQAAQPPAEALPVSTLLWQPGEIVPGEATLVAQMLRARGFTNHGEAMGLSQADFAPLETVLADPPELLLVAGDSAGQRHPLLGRLTHTRVETFDPRLLFCGGRTIVGLAMRLDRIRAELGK</sequence>
<dbReference type="RefSeq" id="WP_068862169.1">
    <property type="nucleotide sequence ID" value="NZ_LZYB01000001.1"/>
</dbReference>
<dbReference type="PANTHER" id="PTHR30535:SF34">
    <property type="entry name" value="MOLYBDATE-BINDING PROTEIN MOLA"/>
    <property type="match status" value="1"/>
</dbReference>
<dbReference type="InterPro" id="IPR050902">
    <property type="entry name" value="ABC_Transporter_SBP"/>
</dbReference>
<name>A0A1A7BMD9_9SPHN</name>
<evidence type="ECO:0000256" key="1">
    <source>
        <dbReference type="SAM" id="SignalP"/>
    </source>
</evidence>
<dbReference type="Gene3D" id="3.40.50.1980">
    <property type="entry name" value="Nitrogenase molybdenum iron protein domain"/>
    <property type="match status" value="1"/>
</dbReference>
<dbReference type="PATRIC" id="fig|1300349.4.peg.447"/>
<proteinExistence type="predicted"/>
<reference evidence="3 4" key="1">
    <citation type="submission" date="2016-06" db="EMBL/GenBank/DDBJ databases">
        <title>Genome sequence of Porphyrobacter dokdonensis DSW-74.</title>
        <authorList>
            <person name="Kim J.F."/>
            <person name="Song J.Y."/>
        </authorList>
    </citation>
    <scope>NUCLEOTIDE SEQUENCE [LARGE SCALE GENOMIC DNA]</scope>
    <source>
        <strain evidence="3 4">DSW-74</strain>
    </source>
</reference>
<accession>A0A1A7BMD9</accession>
<keyword evidence="4" id="KW-1185">Reference proteome</keyword>
<dbReference type="SUPFAM" id="SSF53807">
    <property type="entry name" value="Helical backbone' metal receptor"/>
    <property type="match status" value="1"/>
</dbReference>
<dbReference type="PANTHER" id="PTHR30535">
    <property type="entry name" value="VITAMIN B12-BINDING PROTEIN"/>
    <property type="match status" value="1"/>
</dbReference>
<organism evidence="3 4">
    <name type="scientific">Erythrobacter dokdonensis DSW-74</name>
    <dbReference type="NCBI Taxonomy" id="1300349"/>
    <lineage>
        <taxon>Bacteria</taxon>
        <taxon>Pseudomonadati</taxon>
        <taxon>Pseudomonadota</taxon>
        <taxon>Alphaproteobacteria</taxon>
        <taxon>Sphingomonadales</taxon>
        <taxon>Erythrobacteraceae</taxon>
        <taxon>Erythrobacter/Porphyrobacter group</taxon>
        <taxon>Erythrobacter</taxon>
    </lineage>
</organism>
<feature type="chain" id="PRO_5008355170" evidence="1">
    <location>
        <begin position="34"/>
        <end position="282"/>
    </location>
</feature>